<evidence type="ECO:0000256" key="1">
    <source>
        <dbReference type="SAM" id="Phobius"/>
    </source>
</evidence>
<dbReference type="KEGG" id="nce:NCER_101096"/>
<keyword evidence="1" id="KW-1133">Transmembrane helix</keyword>
<feature type="transmembrane region" description="Helical" evidence="1">
    <location>
        <begin position="67"/>
        <end position="93"/>
    </location>
</feature>
<dbReference type="InParanoid" id="C4V980"/>
<reference evidence="3" key="1">
    <citation type="journal article" date="2009" name="PLoS Pathog.">
        <title>Genomic analyses of the microsporidian Nosema ceranae, an emergent pathogen of honey bees.</title>
        <authorList>
            <person name="Cornman R.S."/>
            <person name="Chen Y.P."/>
            <person name="Schatz M.C."/>
            <person name="Street C."/>
            <person name="Zhao Y."/>
            <person name="Desany B."/>
            <person name="Egholm M."/>
            <person name="Hutchison S."/>
            <person name="Pettis J.S."/>
            <person name="Lipkin W.I."/>
            <person name="Evans J.D."/>
        </authorList>
    </citation>
    <scope>NUCLEOTIDE SEQUENCE [LARGE SCALE GENOMIC DNA]</scope>
    <source>
        <strain evidence="3">BRL01</strain>
    </source>
</reference>
<dbReference type="VEuPathDB" id="MicrosporidiaDB:NCER_101096"/>
<protein>
    <submittedName>
        <fullName evidence="2">Uncharacterized protein</fullName>
    </submittedName>
</protein>
<keyword evidence="1" id="KW-0812">Transmembrane</keyword>
<gene>
    <name evidence="2" type="ORF">NCER_101096</name>
</gene>
<dbReference type="HOGENOM" id="CLU_2171760_0_0_1"/>
<sequence>MHCSILLNTDTSLKNVFIKNNIPPLGFLTLNITLFIVIILNEIIIVRLQKKKKYNLFRDIKYSLFLVYYYFFNYLVMMLTMTGNIFIICSYLTSKSMSFLITKRIKSSCC</sequence>
<dbReference type="EMBL" id="ACOL01000092">
    <property type="protein sequence ID" value="EEQ82222.1"/>
    <property type="molecule type" value="Genomic_DNA"/>
</dbReference>
<evidence type="ECO:0000313" key="2">
    <source>
        <dbReference type="EMBL" id="EEQ82222.1"/>
    </source>
</evidence>
<evidence type="ECO:0000313" key="3">
    <source>
        <dbReference type="Proteomes" id="UP000009082"/>
    </source>
</evidence>
<keyword evidence="1" id="KW-0472">Membrane</keyword>
<dbReference type="OMA" id="MHCSILL"/>
<feature type="transmembrane region" description="Helical" evidence="1">
    <location>
        <begin position="25"/>
        <end position="46"/>
    </location>
</feature>
<dbReference type="AlphaFoldDB" id="C4V980"/>
<accession>C4V980</accession>
<dbReference type="Proteomes" id="UP000009082">
    <property type="component" value="Unassembled WGS sequence"/>
</dbReference>
<proteinExistence type="predicted"/>
<organism evidence="3">
    <name type="scientific">Vairimorpha ceranae (strain BRL01)</name>
    <name type="common">Microsporidian parasite</name>
    <name type="synonym">Nosema ceranae</name>
    <dbReference type="NCBI Taxonomy" id="578460"/>
    <lineage>
        <taxon>Eukaryota</taxon>
        <taxon>Fungi</taxon>
        <taxon>Fungi incertae sedis</taxon>
        <taxon>Microsporidia</taxon>
        <taxon>Nosematidae</taxon>
        <taxon>Vairimorpha</taxon>
    </lineage>
</organism>
<name>C4V980_VAIC1</name>